<name>A0A6M4YP00_AERME</name>
<proteinExistence type="predicted"/>
<dbReference type="NCBIfam" id="TIGR03420">
    <property type="entry name" value="DnaA_homol_Hda"/>
    <property type="match status" value="1"/>
</dbReference>
<dbReference type="InterPro" id="IPR055199">
    <property type="entry name" value="Hda_lid"/>
</dbReference>
<dbReference type="PANTHER" id="PTHR30050">
    <property type="entry name" value="CHROMOSOMAL REPLICATION INITIATOR PROTEIN DNAA"/>
    <property type="match status" value="1"/>
</dbReference>
<organism evidence="3 5">
    <name type="scientific">Aeromonas media</name>
    <dbReference type="NCBI Taxonomy" id="651"/>
    <lineage>
        <taxon>Bacteria</taxon>
        <taxon>Pseudomonadati</taxon>
        <taxon>Pseudomonadota</taxon>
        <taxon>Gammaproteobacteria</taxon>
        <taxon>Aeromonadales</taxon>
        <taxon>Aeromonadaceae</taxon>
        <taxon>Aeromonas</taxon>
    </lineage>
</organism>
<dbReference type="Proteomes" id="UP000501427">
    <property type="component" value="Chromosome"/>
</dbReference>
<evidence type="ECO:0000313" key="3">
    <source>
        <dbReference type="EMBL" id="QHQ53329.1"/>
    </source>
</evidence>
<sequence length="265" mass="29135">MLIPTARHDPGGSLSAIAMIHLGANITVKAQRVKQPAQLSLAVQLPDDETFVSFYPGNNAHLITALKNAAIGQGAPFLYFWGAKGSGRSHLLHATCAEVNARDAAAAYLSLDQFEQLDPSMLDALESLPLVCLDSLEAIAGNTVWERALFDFYNRWKEKGEGTLVVTGCSAPRKLGLQLPDLASRLDWGVSFHLDELDDEGKLSALQLRAELRGFKLPIDVGRFLLNRLSRDMRTLLATLNQLDNASFRAKRKLTIPFVKEILEL</sequence>
<dbReference type="NCBIfam" id="NF005982">
    <property type="entry name" value="PRK08084.1"/>
    <property type="match status" value="1"/>
</dbReference>
<dbReference type="Gene3D" id="3.40.50.300">
    <property type="entry name" value="P-loop containing nucleotide triphosphate hydrolases"/>
    <property type="match status" value="1"/>
</dbReference>
<dbReference type="Pfam" id="PF00308">
    <property type="entry name" value="Bac_DnaA"/>
    <property type="match status" value="1"/>
</dbReference>
<dbReference type="GO" id="GO:0006270">
    <property type="term" value="P:DNA replication initiation"/>
    <property type="evidence" value="ECO:0007669"/>
    <property type="project" value="TreeGrafter"/>
</dbReference>
<accession>A0A6M4YP00</accession>
<dbReference type="InterPro" id="IPR013317">
    <property type="entry name" value="DnaA_dom"/>
</dbReference>
<feature type="domain" description="Chromosomal replication initiator protein DnaA ATPAse" evidence="1">
    <location>
        <begin position="50"/>
        <end position="191"/>
    </location>
</feature>
<dbReference type="InterPro" id="IPR027417">
    <property type="entry name" value="P-loop_NTPase"/>
</dbReference>
<dbReference type="Proteomes" id="UP000463871">
    <property type="component" value="Chromosome"/>
</dbReference>
<dbReference type="Gene3D" id="1.10.8.60">
    <property type="match status" value="1"/>
</dbReference>
<gene>
    <name evidence="3" type="primary">hda</name>
    <name evidence="4" type="ORF">E4184_14370</name>
    <name evidence="3" type="ORF">GWI30_07850</name>
</gene>
<reference evidence="3 5" key="2">
    <citation type="submission" date="2020-01" db="EMBL/GenBank/DDBJ databases">
        <title>Complete genome of Aeromonas media MC64.</title>
        <authorList>
            <person name="Cao G."/>
            <person name="Fu J."/>
            <person name="Zhong C."/>
        </authorList>
    </citation>
    <scope>NUCLEOTIDE SEQUENCE [LARGE SCALE GENOMIC DNA]</scope>
    <source>
        <strain evidence="3 5">MC64</strain>
    </source>
</reference>
<feature type="domain" description="Hda lid" evidence="2">
    <location>
        <begin position="199"/>
        <end position="263"/>
    </location>
</feature>
<evidence type="ECO:0000313" key="4">
    <source>
        <dbReference type="EMBL" id="QJT22478.1"/>
    </source>
</evidence>
<evidence type="ECO:0000313" key="5">
    <source>
        <dbReference type="Proteomes" id="UP000463871"/>
    </source>
</evidence>
<dbReference type="InterPro" id="IPR017788">
    <property type="entry name" value="Hda"/>
</dbReference>
<protein>
    <submittedName>
        <fullName evidence="3">DnaA inactivator Hda</fullName>
    </submittedName>
</protein>
<dbReference type="AlphaFoldDB" id="A0A6M4YP00"/>
<dbReference type="EMBL" id="CP047962">
    <property type="protein sequence ID" value="QHQ53329.1"/>
    <property type="molecule type" value="Genomic_DNA"/>
</dbReference>
<evidence type="ECO:0000313" key="6">
    <source>
        <dbReference type="Proteomes" id="UP000501427"/>
    </source>
</evidence>
<evidence type="ECO:0000259" key="2">
    <source>
        <dbReference type="Pfam" id="PF22688"/>
    </source>
</evidence>
<dbReference type="EMBL" id="CP038441">
    <property type="protein sequence ID" value="QJT22478.1"/>
    <property type="molecule type" value="Genomic_DNA"/>
</dbReference>
<dbReference type="GO" id="GO:0032297">
    <property type="term" value="P:negative regulation of DNA-templated DNA replication initiation"/>
    <property type="evidence" value="ECO:0007669"/>
    <property type="project" value="InterPro"/>
</dbReference>
<dbReference type="SUPFAM" id="SSF52540">
    <property type="entry name" value="P-loop containing nucleoside triphosphate hydrolases"/>
    <property type="match status" value="1"/>
</dbReference>
<dbReference type="Pfam" id="PF22688">
    <property type="entry name" value="Hda_lid"/>
    <property type="match status" value="1"/>
</dbReference>
<dbReference type="PANTHER" id="PTHR30050:SF5">
    <property type="entry name" value="DNAA REGULATORY INACTIVATOR HDA"/>
    <property type="match status" value="1"/>
</dbReference>
<reference evidence="4 6" key="1">
    <citation type="submission" date="2019-03" db="EMBL/GenBank/DDBJ databases">
        <title>Novel transposon Tn6433 accelerates the dissemination of tet(E) in Aeromonas from aerobic biofilm under oxytetracycline stress.</title>
        <authorList>
            <person name="Shi Y."/>
            <person name="Tian Z."/>
            <person name="Zhang Y."/>
            <person name="Zhang H."/>
            <person name="Yang M."/>
        </authorList>
    </citation>
    <scope>NUCLEOTIDE SEQUENCE [LARGE SCALE GENOMIC DNA]</scope>
    <source>
        <strain evidence="4 6">T0.1-19</strain>
    </source>
</reference>
<evidence type="ECO:0000259" key="1">
    <source>
        <dbReference type="Pfam" id="PF00308"/>
    </source>
</evidence>